<evidence type="ECO:0000256" key="1">
    <source>
        <dbReference type="ARBA" id="ARBA00009091"/>
    </source>
</evidence>
<comment type="similarity">
    <text evidence="1">Belongs to the Skp family.</text>
</comment>
<dbReference type="EMBL" id="BMIU01000011">
    <property type="protein sequence ID" value="GGF36028.1"/>
    <property type="molecule type" value="Genomic_DNA"/>
</dbReference>
<keyword evidence="3" id="KW-0175">Coiled coil</keyword>
<dbReference type="InterPro" id="IPR005632">
    <property type="entry name" value="Chaperone_Skp"/>
</dbReference>
<organism evidence="5 6">
    <name type="scientific">Echinicola rosea</name>
    <dbReference type="NCBI Taxonomy" id="1807691"/>
    <lineage>
        <taxon>Bacteria</taxon>
        <taxon>Pseudomonadati</taxon>
        <taxon>Bacteroidota</taxon>
        <taxon>Cytophagia</taxon>
        <taxon>Cytophagales</taxon>
        <taxon>Cyclobacteriaceae</taxon>
        <taxon>Echinicola</taxon>
    </lineage>
</organism>
<proteinExistence type="inferred from homology"/>
<dbReference type="SMART" id="SM00935">
    <property type="entry name" value="OmpH"/>
    <property type="match status" value="1"/>
</dbReference>
<evidence type="ECO:0000313" key="6">
    <source>
        <dbReference type="Proteomes" id="UP000647339"/>
    </source>
</evidence>
<evidence type="ECO:0000313" key="5">
    <source>
        <dbReference type="EMBL" id="GGF36028.1"/>
    </source>
</evidence>
<keyword evidence="6" id="KW-1185">Reference proteome</keyword>
<evidence type="ECO:0000256" key="4">
    <source>
        <dbReference type="SAM" id="SignalP"/>
    </source>
</evidence>
<sequence>MLKCLKIVFFLLLVTSAAQAQKIGFVDSEYILNKHPDYKIVQEELKKQATAWKKEAQNLEKEIKEMYNALKAEEVLLTEDMYKERMEAIRQKEKAASNYNTRVFGINGEYYQKQDELMKPLQSKIFDAIDRVSKRNGIAIMFDKAADLSMIYTDPIHDYSDFVIDELGIDESSVNKEKEAQETENTTEENK</sequence>
<dbReference type="RefSeq" id="WP_137401187.1">
    <property type="nucleotide sequence ID" value="NZ_BMIU01000011.1"/>
</dbReference>
<name>A0ABQ1V2U9_9BACT</name>
<protein>
    <submittedName>
        <fullName evidence="5">Membrane protein</fullName>
    </submittedName>
</protein>
<accession>A0ABQ1V2U9</accession>
<dbReference type="Proteomes" id="UP000647339">
    <property type="component" value="Unassembled WGS sequence"/>
</dbReference>
<feature type="coiled-coil region" evidence="3">
    <location>
        <begin position="42"/>
        <end position="76"/>
    </location>
</feature>
<keyword evidence="2 4" id="KW-0732">Signal</keyword>
<dbReference type="Gene3D" id="3.30.910.20">
    <property type="entry name" value="Skp domain"/>
    <property type="match status" value="1"/>
</dbReference>
<evidence type="ECO:0000256" key="3">
    <source>
        <dbReference type="SAM" id="Coils"/>
    </source>
</evidence>
<comment type="caution">
    <text evidence="5">The sequence shown here is derived from an EMBL/GenBank/DDBJ whole genome shotgun (WGS) entry which is preliminary data.</text>
</comment>
<dbReference type="PANTHER" id="PTHR35089">
    <property type="entry name" value="CHAPERONE PROTEIN SKP"/>
    <property type="match status" value="1"/>
</dbReference>
<evidence type="ECO:0000256" key="2">
    <source>
        <dbReference type="ARBA" id="ARBA00022729"/>
    </source>
</evidence>
<gene>
    <name evidence="5" type="ORF">GCM10011339_25560</name>
</gene>
<dbReference type="PANTHER" id="PTHR35089:SF1">
    <property type="entry name" value="CHAPERONE PROTEIN SKP"/>
    <property type="match status" value="1"/>
</dbReference>
<feature type="signal peptide" evidence="4">
    <location>
        <begin position="1"/>
        <end position="20"/>
    </location>
</feature>
<feature type="chain" id="PRO_5046266246" evidence="4">
    <location>
        <begin position="21"/>
        <end position="191"/>
    </location>
</feature>
<reference evidence="6" key="1">
    <citation type="journal article" date="2019" name="Int. J. Syst. Evol. Microbiol.">
        <title>The Global Catalogue of Microorganisms (GCM) 10K type strain sequencing project: providing services to taxonomists for standard genome sequencing and annotation.</title>
        <authorList>
            <consortium name="The Broad Institute Genomics Platform"/>
            <consortium name="The Broad Institute Genome Sequencing Center for Infectious Disease"/>
            <person name="Wu L."/>
            <person name="Ma J."/>
        </authorList>
    </citation>
    <scope>NUCLEOTIDE SEQUENCE [LARGE SCALE GENOMIC DNA]</scope>
    <source>
        <strain evidence="6">CGMCC 1.15407</strain>
    </source>
</reference>
<dbReference type="InterPro" id="IPR024930">
    <property type="entry name" value="Skp_dom_sf"/>
</dbReference>
<dbReference type="SUPFAM" id="SSF111384">
    <property type="entry name" value="OmpH-like"/>
    <property type="match status" value="1"/>
</dbReference>
<dbReference type="Pfam" id="PF03938">
    <property type="entry name" value="OmpH"/>
    <property type="match status" value="1"/>
</dbReference>